<dbReference type="InterPro" id="IPR047641">
    <property type="entry name" value="ABC_transpr_MalK/UgpC-like"/>
</dbReference>
<proteinExistence type="predicted"/>
<dbReference type="Pfam" id="PF00005">
    <property type="entry name" value="ABC_tran"/>
    <property type="match status" value="1"/>
</dbReference>
<accession>A0ABV6J2M3</accession>
<evidence type="ECO:0000313" key="6">
    <source>
        <dbReference type="Proteomes" id="UP001589818"/>
    </source>
</evidence>
<keyword evidence="1" id="KW-0813">Transport</keyword>
<dbReference type="Gene3D" id="2.40.50.100">
    <property type="match status" value="1"/>
</dbReference>
<evidence type="ECO:0000256" key="1">
    <source>
        <dbReference type="ARBA" id="ARBA00022448"/>
    </source>
</evidence>
<gene>
    <name evidence="5" type="ORF">ACFFJ8_01855</name>
</gene>
<dbReference type="InterPro" id="IPR008995">
    <property type="entry name" value="Mo/tungstate-bd_C_term_dom"/>
</dbReference>
<dbReference type="InterPro" id="IPR003593">
    <property type="entry name" value="AAA+_ATPase"/>
</dbReference>
<name>A0ABV6J2M3_9BACL</name>
<dbReference type="PANTHER" id="PTHR43875">
    <property type="entry name" value="MALTODEXTRIN IMPORT ATP-BINDING PROTEIN MSMX"/>
    <property type="match status" value="1"/>
</dbReference>
<dbReference type="InterPro" id="IPR012340">
    <property type="entry name" value="NA-bd_OB-fold"/>
</dbReference>
<dbReference type="Gene3D" id="3.40.50.300">
    <property type="entry name" value="P-loop containing nucleotide triphosphate hydrolases"/>
    <property type="match status" value="1"/>
</dbReference>
<reference evidence="5 6" key="1">
    <citation type="submission" date="2024-09" db="EMBL/GenBank/DDBJ databases">
        <authorList>
            <person name="Sun Q."/>
            <person name="Mori K."/>
        </authorList>
    </citation>
    <scope>NUCLEOTIDE SEQUENCE [LARGE SCALE GENOMIC DNA]</scope>
    <source>
        <strain evidence="5 6">CCM 4839</strain>
    </source>
</reference>
<dbReference type="EMBL" id="JBHLVF010000006">
    <property type="protein sequence ID" value="MFC0390111.1"/>
    <property type="molecule type" value="Genomic_DNA"/>
</dbReference>
<dbReference type="InterPro" id="IPR015855">
    <property type="entry name" value="ABC_transpr_MalK-like"/>
</dbReference>
<dbReference type="GO" id="GO:0005524">
    <property type="term" value="F:ATP binding"/>
    <property type="evidence" value="ECO:0007669"/>
    <property type="project" value="UniProtKB-KW"/>
</dbReference>
<dbReference type="Gene3D" id="2.40.50.140">
    <property type="entry name" value="Nucleic acid-binding proteins"/>
    <property type="match status" value="1"/>
</dbReference>
<dbReference type="SUPFAM" id="SSF52540">
    <property type="entry name" value="P-loop containing nucleoside triphosphate hydrolases"/>
    <property type="match status" value="1"/>
</dbReference>
<comment type="caution">
    <text evidence="5">The sequence shown here is derived from an EMBL/GenBank/DDBJ whole genome shotgun (WGS) entry which is preliminary data.</text>
</comment>
<keyword evidence="6" id="KW-1185">Reference proteome</keyword>
<protein>
    <submittedName>
        <fullName evidence="5">ABC transporter ATP-binding protein</fullName>
    </submittedName>
</protein>
<dbReference type="InterPro" id="IPR040582">
    <property type="entry name" value="OB_MalK-like"/>
</dbReference>
<dbReference type="Pfam" id="PF17912">
    <property type="entry name" value="OB_MalK"/>
    <property type="match status" value="1"/>
</dbReference>
<dbReference type="RefSeq" id="WP_256555690.1">
    <property type="nucleotide sequence ID" value="NZ_JANHOF010000031.1"/>
</dbReference>
<organism evidence="5 6">
    <name type="scientific">Paenibacillus mendelii</name>
    <dbReference type="NCBI Taxonomy" id="206163"/>
    <lineage>
        <taxon>Bacteria</taxon>
        <taxon>Bacillati</taxon>
        <taxon>Bacillota</taxon>
        <taxon>Bacilli</taxon>
        <taxon>Bacillales</taxon>
        <taxon>Paenibacillaceae</taxon>
        <taxon>Paenibacillus</taxon>
    </lineage>
</organism>
<dbReference type="PROSITE" id="PS00211">
    <property type="entry name" value="ABC_TRANSPORTER_1"/>
    <property type="match status" value="1"/>
</dbReference>
<dbReference type="InterPro" id="IPR003439">
    <property type="entry name" value="ABC_transporter-like_ATP-bd"/>
</dbReference>
<dbReference type="SMART" id="SM00382">
    <property type="entry name" value="AAA"/>
    <property type="match status" value="1"/>
</dbReference>
<evidence type="ECO:0000256" key="3">
    <source>
        <dbReference type="ARBA" id="ARBA00022840"/>
    </source>
</evidence>
<dbReference type="NCBIfam" id="NF008653">
    <property type="entry name" value="PRK11650.1"/>
    <property type="match status" value="1"/>
</dbReference>
<dbReference type="SUPFAM" id="SSF50331">
    <property type="entry name" value="MOP-like"/>
    <property type="match status" value="1"/>
</dbReference>
<feature type="domain" description="ABC transporter" evidence="4">
    <location>
        <begin position="4"/>
        <end position="236"/>
    </location>
</feature>
<dbReference type="PANTHER" id="PTHR43875:SF1">
    <property type="entry name" value="OSMOPROTECTIVE COMPOUNDS UPTAKE ATP-BINDING PROTEIN GGTA"/>
    <property type="match status" value="1"/>
</dbReference>
<evidence type="ECO:0000259" key="4">
    <source>
        <dbReference type="PROSITE" id="PS50893"/>
    </source>
</evidence>
<dbReference type="Proteomes" id="UP001589818">
    <property type="component" value="Unassembled WGS sequence"/>
</dbReference>
<evidence type="ECO:0000313" key="5">
    <source>
        <dbReference type="EMBL" id="MFC0390111.1"/>
    </source>
</evidence>
<dbReference type="InterPro" id="IPR017871">
    <property type="entry name" value="ABC_transporter-like_CS"/>
</dbReference>
<evidence type="ECO:0000256" key="2">
    <source>
        <dbReference type="ARBA" id="ARBA00022741"/>
    </source>
</evidence>
<dbReference type="InterPro" id="IPR027417">
    <property type="entry name" value="P-loop_NTPase"/>
</dbReference>
<keyword evidence="2" id="KW-0547">Nucleotide-binding</keyword>
<sequence length="372" mass="42559">MSRICFHHVHKRYGKFKEYAVKDFNLEVEDREFLVFVGSSGCGKSTTLRMLAGLEDISEGEIYIGDTIVNEMPPKDRDISMVFQNYALYPNMSVYDNIAFGLQMRKLPKHEIDLSVKRAARVLEIENFLDRKPRELSGGQRQRVALGRAIVRTPQAFLMDEPLSNLDAKLRVQMRSEIISLHKKIGVTTIYVTHDQIEAMTMGDRIVVMEKGIVQQVDTPEKVYNQPVNLFVANFIGNPPMNFVHGRLEEHGGGLEFHTNRFALKLTEKQAYTLRRLNLVDKGIIFGVRPENISFEQIMLEASPHSTINGTMELSEFVGSDRYYHMNIGMEKNLVARAHPRYHFDDGMKASVAVDMNKTLFFHKDTGILLTE</sequence>
<dbReference type="PROSITE" id="PS50893">
    <property type="entry name" value="ABC_TRANSPORTER_2"/>
    <property type="match status" value="1"/>
</dbReference>
<dbReference type="CDD" id="cd03301">
    <property type="entry name" value="ABC_MalK_N"/>
    <property type="match status" value="1"/>
</dbReference>
<keyword evidence="3 5" id="KW-0067">ATP-binding</keyword>